<comment type="caution">
    <text evidence="1">The sequence shown here is derived from an EMBL/GenBank/DDBJ whole genome shotgun (WGS) entry which is preliminary data.</text>
</comment>
<dbReference type="STRING" id="35760.BCHO_0185"/>
<protein>
    <submittedName>
        <fullName evidence="1">Sugar ABC transporter substrate-binding protein</fullName>
    </submittedName>
</protein>
<evidence type="ECO:0000313" key="2">
    <source>
        <dbReference type="Proteomes" id="UP000028995"/>
    </source>
</evidence>
<dbReference type="SUPFAM" id="SSF53850">
    <property type="entry name" value="Periplasmic binding protein-like II"/>
    <property type="match status" value="1"/>
</dbReference>
<sequence>MVLGAWAVPQMKQAGDHPDDVQYMPFPITVDGKQYATLAGNYSMGINKNSDKDRQEAAMIFVKWMTEKSGYAQNEGGIPIVKSDDSLPETYEHFKDVELIVDDPAKEGEEDLFADINSDSELGINNGNGKKIQDIVTDAANKTKTIDQIMGEWDEKWGAAVESES</sequence>
<dbReference type="eggNOG" id="COG1653">
    <property type="taxonomic scope" value="Bacteria"/>
</dbReference>
<dbReference type="Pfam" id="PF01547">
    <property type="entry name" value="SBP_bac_1"/>
    <property type="match status" value="1"/>
</dbReference>
<dbReference type="EMBL" id="JGYU01000002">
    <property type="protein sequence ID" value="KFI58103.1"/>
    <property type="molecule type" value="Genomic_DNA"/>
</dbReference>
<dbReference type="InterPro" id="IPR006059">
    <property type="entry name" value="SBP"/>
</dbReference>
<proteinExistence type="predicted"/>
<dbReference type="AlphaFoldDB" id="A0A087AH53"/>
<dbReference type="Gene3D" id="3.40.190.10">
    <property type="entry name" value="Periplasmic binding protein-like II"/>
    <property type="match status" value="1"/>
</dbReference>
<name>A0A087AH53_9BIFI</name>
<organism evidence="1 2">
    <name type="scientific">Bifidobacterium choerinum</name>
    <dbReference type="NCBI Taxonomy" id="35760"/>
    <lineage>
        <taxon>Bacteria</taxon>
        <taxon>Bacillati</taxon>
        <taxon>Actinomycetota</taxon>
        <taxon>Actinomycetes</taxon>
        <taxon>Bifidobacteriales</taxon>
        <taxon>Bifidobacteriaceae</taxon>
        <taxon>Bifidobacterium</taxon>
    </lineage>
</organism>
<evidence type="ECO:0000313" key="1">
    <source>
        <dbReference type="EMBL" id="KFI58103.1"/>
    </source>
</evidence>
<dbReference type="Proteomes" id="UP000028995">
    <property type="component" value="Unassembled WGS sequence"/>
</dbReference>
<keyword evidence="2" id="KW-1185">Reference proteome</keyword>
<reference evidence="1 2" key="1">
    <citation type="submission" date="2014-03" db="EMBL/GenBank/DDBJ databases">
        <title>Genomics of Bifidobacteria.</title>
        <authorList>
            <person name="Ventura M."/>
            <person name="Milani C."/>
            <person name="Lugli G.A."/>
        </authorList>
    </citation>
    <scope>NUCLEOTIDE SEQUENCE [LARGE SCALE GENOMIC DNA]</scope>
    <source>
        <strain evidence="1 2">LMG 10510</strain>
    </source>
</reference>
<gene>
    <name evidence="1" type="ORF">BCHO_0185</name>
</gene>
<accession>A0A087AH53</accession>